<reference evidence="6 7" key="1">
    <citation type="journal article" date="2018" name="Sci. Rep.">
        <title>Genomic signatures of local adaptation to the degree of environmental predictability in rotifers.</title>
        <authorList>
            <person name="Franch-Gras L."/>
            <person name="Hahn C."/>
            <person name="Garcia-Roger E.M."/>
            <person name="Carmona M.J."/>
            <person name="Serra M."/>
            <person name="Gomez A."/>
        </authorList>
    </citation>
    <scope>NUCLEOTIDE SEQUENCE [LARGE SCALE GENOMIC DNA]</scope>
    <source>
        <strain evidence="6">HYR1</strain>
    </source>
</reference>
<comment type="caution">
    <text evidence="6">The sequence shown here is derived from an EMBL/GenBank/DDBJ whole genome shotgun (WGS) entry which is preliminary data.</text>
</comment>
<organism evidence="6 7">
    <name type="scientific">Brachionus plicatilis</name>
    <name type="common">Marine rotifer</name>
    <name type="synonym">Brachionus muelleri</name>
    <dbReference type="NCBI Taxonomy" id="10195"/>
    <lineage>
        <taxon>Eukaryota</taxon>
        <taxon>Metazoa</taxon>
        <taxon>Spiralia</taxon>
        <taxon>Gnathifera</taxon>
        <taxon>Rotifera</taxon>
        <taxon>Eurotatoria</taxon>
        <taxon>Monogononta</taxon>
        <taxon>Pseudotrocha</taxon>
        <taxon>Ploima</taxon>
        <taxon>Brachionidae</taxon>
        <taxon>Brachionus</taxon>
    </lineage>
</organism>
<dbReference type="Pfam" id="PF00017">
    <property type="entry name" value="SH2"/>
    <property type="match status" value="2"/>
</dbReference>
<proteinExistence type="predicted"/>
<evidence type="ECO:0000256" key="4">
    <source>
        <dbReference type="PROSITE-ProRule" id="PRU00191"/>
    </source>
</evidence>
<dbReference type="AlphaFoldDB" id="A0A3M7SHY3"/>
<dbReference type="SUPFAM" id="SSF48403">
    <property type="entry name" value="Ankyrin repeat"/>
    <property type="match status" value="1"/>
</dbReference>
<dbReference type="InterPro" id="IPR000980">
    <property type="entry name" value="SH2"/>
</dbReference>
<dbReference type="OrthoDB" id="67310at2759"/>
<dbReference type="SMART" id="SM00248">
    <property type="entry name" value="ANK"/>
    <property type="match status" value="5"/>
</dbReference>
<gene>
    <name evidence="6" type="ORF">BpHYR1_018166</name>
</gene>
<dbReference type="PROSITE" id="PS50088">
    <property type="entry name" value="ANK_REPEAT"/>
    <property type="match status" value="2"/>
</dbReference>
<dbReference type="Gene3D" id="3.30.505.10">
    <property type="entry name" value="SH2 domain"/>
    <property type="match status" value="2"/>
</dbReference>
<evidence type="ECO:0000313" key="7">
    <source>
        <dbReference type="Proteomes" id="UP000276133"/>
    </source>
</evidence>
<evidence type="ECO:0000256" key="1">
    <source>
        <dbReference type="ARBA" id="ARBA00022737"/>
    </source>
</evidence>
<dbReference type="Pfam" id="PF12796">
    <property type="entry name" value="Ank_2"/>
    <property type="match status" value="2"/>
</dbReference>
<protein>
    <submittedName>
        <fullName evidence="6">Tyrosine-kinase shark</fullName>
    </submittedName>
</protein>
<dbReference type="InterPro" id="IPR036860">
    <property type="entry name" value="SH2_dom_sf"/>
</dbReference>
<evidence type="ECO:0000259" key="5">
    <source>
        <dbReference type="PROSITE" id="PS50001"/>
    </source>
</evidence>
<dbReference type="PANTHER" id="PTHR24198">
    <property type="entry name" value="ANKYRIN REPEAT AND PROTEIN KINASE DOMAIN-CONTAINING PROTEIN"/>
    <property type="match status" value="1"/>
</dbReference>
<evidence type="ECO:0000313" key="6">
    <source>
        <dbReference type="EMBL" id="RNA35158.1"/>
    </source>
</evidence>
<dbReference type="GO" id="GO:0016301">
    <property type="term" value="F:kinase activity"/>
    <property type="evidence" value="ECO:0007669"/>
    <property type="project" value="UniProtKB-KW"/>
</dbReference>
<dbReference type="Gene3D" id="1.25.40.20">
    <property type="entry name" value="Ankyrin repeat-containing domain"/>
    <property type="match status" value="1"/>
</dbReference>
<dbReference type="SMART" id="SM00252">
    <property type="entry name" value="SH2"/>
    <property type="match status" value="2"/>
</dbReference>
<evidence type="ECO:0000256" key="3">
    <source>
        <dbReference type="PROSITE-ProRule" id="PRU00023"/>
    </source>
</evidence>
<feature type="domain" description="SH2" evidence="5">
    <location>
        <begin position="38"/>
        <end position="135"/>
    </location>
</feature>
<dbReference type="InterPro" id="IPR002110">
    <property type="entry name" value="Ankyrin_rpt"/>
</dbReference>
<feature type="repeat" description="ANK" evidence="3">
    <location>
        <begin position="218"/>
        <end position="242"/>
    </location>
</feature>
<keyword evidence="7" id="KW-1185">Reference proteome</keyword>
<keyword evidence="2 3" id="KW-0040">ANK repeat</keyword>
<evidence type="ECO:0000256" key="2">
    <source>
        <dbReference type="ARBA" id="ARBA00023043"/>
    </source>
</evidence>
<dbReference type="PRINTS" id="PR00401">
    <property type="entry name" value="SH2DOMAIN"/>
</dbReference>
<keyword evidence="6" id="KW-0808">Transferase</keyword>
<dbReference type="InterPro" id="IPR036770">
    <property type="entry name" value="Ankyrin_rpt-contain_sf"/>
</dbReference>
<dbReference type="PROSITE" id="PS50297">
    <property type="entry name" value="ANK_REP_REGION"/>
    <property type="match status" value="2"/>
</dbReference>
<accession>A0A3M7SHY3</accession>
<name>A0A3M7SHY3_BRAPC</name>
<sequence>MIKKFAKYAPNKISPKEVEAELIRSKEDIAKKNQDCNYYHESIDRQIAEKLLKEYSHKYCDSLDGVFLVRKCSASPGDFSLSIVCKGSCFHYRINHSIDAYYVLDDGPLIHGLDELIKHYRLDPHGLPCRLSTRFVPNASLPSTSRIIGNTNPLHLAVSCVAEVNKVKLILKSSNRPDINEKDELGRTALHIACEYDNIGALEELIEANSIVNIRSKDGSTPLHTAAEFGSIQCLEYLLKCGKANPMERNMTNNWVPLHEAAFRDQYTCVNALLNYGLPDRPRTSENQTPLDLAVEFGHKKTAQILRNFIPSEPRIKINEFLHDSSVTRERAKQILDSYRYDNGRYLVRRTQRDENICVLSLMHNEEFFNYEICSKEQSNTRYFFIDDGPYFRSLVHLIEHYSKYEDGLPGILTRPVSPSVDIMRCSFGNNTKFANVPLVRQTSNLSSSALPSHQIQELINQKLMQTSICSTSSNLKTDTLSKANLFKSRTLLNDNRRINTNQNLPRKLAKISINEIQLQAIIGEGEFGTAPTMGTFFSHFSLNPI</sequence>
<dbReference type="Proteomes" id="UP000276133">
    <property type="component" value="Unassembled WGS sequence"/>
</dbReference>
<feature type="repeat" description="ANK" evidence="3">
    <location>
        <begin position="185"/>
        <end position="217"/>
    </location>
</feature>
<keyword evidence="1" id="KW-0677">Repeat</keyword>
<keyword evidence="6" id="KW-0418">Kinase</keyword>
<dbReference type="EMBL" id="REGN01001368">
    <property type="protein sequence ID" value="RNA35158.1"/>
    <property type="molecule type" value="Genomic_DNA"/>
</dbReference>
<dbReference type="PANTHER" id="PTHR24198:SF165">
    <property type="entry name" value="ANKYRIN REPEAT-CONTAINING PROTEIN-RELATED"/>
    <property type="match status" value="1"/>
</dbReference>
<feature type="domain" description="SH2" evidence="5">
    <location>
        <begin position="321"/>
        <end position="417"/>
    </location>
</feature>
<dbReference type="STRING" id="10195.A0A3M7SHY3"/>
<dbReference type="SUPFAM" id="SSF55550">
    <property type="entry name" value="SH2 domain"/>
    <property type="match status" value="2"/>
</dbReference>
<keyword evidence="4" id="KW-0727">SH2 domain</keyword>
<dbReference type="PROSITE" id="PS50001">
    <property type="entry name" value="SH2"/>
    <property type="match status" value="2"/>
</dbReference>